<dbReference type="NCBIfam" id="NF041284">
    <property type="entry name" value="PrgO"/>
    <property type="match status" value="1"/>
</dbReference>
<name>A0A1X1FAZ8_9LACO</name>
<dbReference type="Proteomes" id="UP000193009">
    <property type="component" value="Unassembled WGS sequence"/>
</dbReference>
<reference evidence="1 2" key="1">
    <citation type="journal article" date="2017" name="Front. Microbiol.">
        <title>The Histidine Decarboxylase Gene Cluster of Lactobacillus parabuchneri Was Gained by Horizontal Gene Transfer and Is Mobile within the Species.</title>
        <authorList>
            <person name="Wuthrich D."/>
            <person name="Berthoud H."/>
            <person name="Wechsler D."/>
            <person name="Eugster E."/>
            <person name="Irmler S."/>
            <person name="Bruggmann R."/>
        </authorList>
    </citation>
    <scope>NUCLEOTIDE SEQUENCE [LARGE SCALE GENOMIC DNA]</scope>
    <source>
        <strain evidence="1 2">FAM23169</strain>
    </source>
</reference>
<evidence type="ECO:0000313" key="1">
    <source>
        <dbReference type="EMBL" id="ORN24333.1"/>
    </source>
</evidence>
<proteinExistence type="predicted"/>
<protein>
    <submittedName>
        <fullName evidence="1">Uncharacterized protein</fullName>
    </submittedName>
</protein>
<dbReference type="AlphaFoldDB" id="A0A1X1FAZ8"/>
<sequence>MALLNNPKNNKKPSAKDIKIDDDVKISYGDKAYKARDRKPVQVDPPVLRMIRSISYAKDIPMYDVVKVAMQAYLNTLSENERLLYDRRNRKVY</sequence>
<accession>A0A1X1FAZ8</accession>
<keyword evidence="2" id="KW-1185">Reference proteome</keyword>
<dbReference type="RefSeq" id="WP_056981140.1">
    <property type="nucleotide sequence ID" value="NZ_JAKECF010000094.1"/>
</dbReference>
<dbReference type="EMBL" id="MSBD01000065">
    <property type="protein sequence ID" value="ORN24333.1"/>
    <property type="molecule type" value="Genomic_DNA"/>
</dbReference>
<gene>
    <name evidence="1" type="ORF">FAM23169_02642</name>
</gene>
<comment type="caution">
    <text evidence="1">The sequence shown here is derived from an EMBL/GenBank/DDBJ whole genome shotgun (WGS) entry which is preliminary data.</text>
</comment>
<evidence type="ECO:0000313" key="2">
    <source>
        <dbReference type="Proteomes" id="UP000193009"/>
    </source>
</evidence>
<dbReference type="OrthoDB" id="2305016at2"/>
<organism evidence="1 2">
    <name type="scientific">Lentilactobacillus parabuchneri</name>
    <dbReference type="NCBI Taxonomy" id="152331"/>
    <lineage>
        <taxon>Bacteria</taxon>
        <taxon>Bacillati</taxon>
        <taxon>Bacillota</taxon>
        <taxon>Bacilli</taxon>
        <taxon>Lactobacillales</taxon>
        <taxon>Lactobacillaceae</taxon>
        <taxon>Lentilactobacillus</taxon>
    </lineage>
</organism>